<dbReference type="EMBL" id="CADCVT010000144">
    <property type="protein sequence ID" value="CAA9492467.1"/>
    <property type="molecule type" value="Genomic_DNA"/>
</dbReference>
<feature type="transmembrane region" description="Helical" evidence="1">
    <location>
        <begin position="112"/>
        <end position="135"/>
    </location>
</feature>
<name>A0A6J4SIB6_9ACTN</name>
<feature type="transmembrane region" description="Helical" evidence="1">
    <location>
        <begin position="450"/>
        <end position="470"/>
    </location>
</feature>
<feature type="transmembrane region" description="Helical" evidence="1">
    <location>
        <begin position="80"/>
        <end position="100"/>
    </location>
</feature>
<feature type="transmembrane region" description="Helical" evidence="1">
    <location>
        <begin position="41"/>
        <end position="60"/>
    </location>
</feature>
<feature type="transmembrane region" description="Helical" evidence="1">
    <location>
        <begin position="313"/>
        <end position="332"/>
    </location>
</feature>
<feature type="transmembrane region" description="Helical" evidence="1">
    <location>
        <begin position="411"/>
        <end position="430"/>
    </location>
</feature>
<feature type="transmembrane region" description="Helical" evidence="1">
    <location>
        <begin position="352"/>
        <end position="370"/>
    </location>
</feature>
<keyword evidence="1" id="KW-1133">Transmembrane helix</keyword>
<protein>
    <submittedName>
        <fullName evidence="2">Cobalt-zinc-cadmium resistance protein CzcA Cation efflux system protein CusA</fullName>
    </submittedName>
</protein>
<reference evidence="2" key="1">
    <citation type="submission" date="2020-02" db="EMBL/GenBank/DDBJ databases">
        <authorList>
            <person name="Meier V. D."/>
        </authorList>
    </citation>
    <scope>NUCLEOTIDE SEQUENCE</scope>
    <source>
        <strain evidence="2">AVDCRST_MAG85</strain>
    </source>
</reference>
<proteinExistence type="predicted"/>
<accession>A0A6J4SIB6</accession>
<keyword evidence="1" id="KW-0472">Membrane</keyword>
<sequence length="471" mass="50652">MTARIALTSVAALIAGALLAPDALAHGIVGREDLPIPRLLFAWAAVSVLVISFVALAVLWPKPQFEDITERDVTGIPRILQFLAGLFGVVVFGVVVWAGFEGPQSVQANLAPIFLYVVFWNLIPVLSLLFGDVFAAVNPWRAIGRAVSWVAQRVAPGRVPEVLPYPDRLGHWPAAITIFAFAAFELAVRPSIKEDPSWIAIFALLYMAVQLVGMALYGVKSWTDHGDGFAVFFRFFASLSPLHWEEGRLRRRPPFAGAAGVRALAGTVALLAVGIGSTSFDGMRENEWWTNFALDAQGVLGDVGIGASLALEVIYTLGMLAVVLLIGGLFMLGVRGMRSVDASQSERSLARAFAPSLIPIALAYLVAHYFSQIAYQGQAAAQLASDPAGKGWDLFGTASDTIDYTVVSANGIWYVQVLALVIGHVAGLVLAHDRALVMFKDPRDATRSQYWMLAVMVSFTSLGLWLLSAAG</sequence>
<feature type="transmembrane region" description="Helical" evidence="1">
    <location>
        <begin position="255"/>
        <end position="275"/>
    </location>
</feature>
<evidence type="ECO:0000256" key="1">
    <source>
        <dbReference type="SAM" id="Phobius"/>
    </source>
</evidence>
<feature type="transmembrane region" description="Helical" evidence="1">
    <location>
        <begin position="198"/>
        <end position="219"/>
    </location>
</feature>
<feature type="transmembrane region" description="Helical" evidence="1">
    <location>
        <begin position="172"/>
        <end position="192"/>
    </location>
</feature>
<organism evidence="2">
    <name type="scientific">uncultured Solirubrobacteraceae bacterium</name>
    <dbReference type="NCBI Taxonomy" id="1162706"/>
    <lineage>
        <taxon>Bacteria</taxon>
        <taxon>Bacillati</taxon>
        <taxon>Actinomycetota</taxon>
        <taxon>Thermoleophilia</taxon>
        <taxon>Solirubrobacterales</taxon>
        <taxon>Solirubrobacteraceae</taxon>
        <taxon>environmental samples</taxon>
    </lineage>
</organism>
<gene>
    <name evidence="2" type="ORF">AVDCRST_MAG85-1305</name>
</gene>
<keyword evidence="1" id="KW-0812">Transmembrane</keyword>
<dbReference type="AlphaFoldDB" id="A0A6J4SIB6"/>
<evidence type="ECO:0000313" key="2">
    <source>
        <dbReference type="EMBL" id="CAA9492467.1"/>
    </source>
</evidence>